<dbReference type="PANTHER" id="PTHR43228:SF1">
    <property type="entry name" value="TWO-COMPONENT RESPONSE REGULATOR ARR22"/>
    <property type="match status" value="1"/>
</dbReference>
<dbReference type="InterPro" id="IPR052048">
    <property type="entry name" value="ST_Response_Regulator"/>
</dbReference>
<name>A0ABU8C9P8_9GAMM</name>
<evidence type="ECO:0000256" key="2">
    <source>
        <dbReference type="PROSITE-ProRule" id="PRU00169"/>
    </source>
</evidence>
<dbReference type="PANTHER" id="PTHR43228">
    <property type="entry name" value="TWO-COMPONENT RESPONSE REGULATOR"/>
    <property type="match status" value="1"/>
</dbReference>
<dbReference type="PROSITE" id="PS50930">
    <property type="entry name" value="HTH_LYTTR"/>
    <property type="match status" value="1"/>
</dbReference>
<dbReference type="Gene3D" id="2.40.50.1020">
    <property type="entry name" value="LytTr DNA-binding domain"/>
    <property type="match status" value="1"/>
</dbReference>
<dbReference type="InterPro" id="IPR001789">
    <property type="entry name" value="Sig_transdc_resp-reg_receiver"/>
</dbReference>
<keyword evidence="6" id="KW-1185">Reference proteome</keyword>
<dbReference type="GO" id="GO:0003677">
    <property type="term" value="F:DNA binding"/>
    <property type="evidence" value="ECO:0007669"/>
    <property type="project" value="UniProtKB-KW"/>
</dbReference>
<dbReference type="EMBL" id="JALAAR010000015">
    <property type="protein sequence ID" value="MEH8018706.1"/>
    <property type="molecule type" value="Genomic_DNA"/>
</dbReference>
<evidence type="ECO:0000259" key="3">
    <source>
        <dbReference type="PROSITE" id="PS50110"/>
    </source>
</evidence>
<dbReference type="Proteomes" id="UP001375382">
    <property type="component" value="Unassembled WGS sequence"/>
</dbReference>
<comment type="caution">
    <text evidence="5">The sequence shown here is derived from an EMBL/GenBank/DDBJ whole genome shotgun (WGS) entry which is preliminary data.</text>
</comment>
<evidence type="ECO:0000313" key="6">
    <source>
        <dbReference type="Proteomes" id="UP001375382"/>
    </source>
</evidence>
<dbReference type="SMART" id="SM00448">
    <property type="entry name" value="REC"/>
    <property type="match status" value="1"/>
</dbReference>
<dbReference type="Pfam" id="PF00072">
    <property type="entry name" value="Response_reg"/>
    <property type="match status" value="1"/>
</dbReference>
<dbReference type="Pfam" id="PF04397">
    <property type="entry name" value="LytTR"/>
    <property type="match status" value="1"/>
</dbReference>
<dbReference type="RefSeq" id="WP_335737109.1">
    <property type="nucleotide sequence ID" value="NZ_JALAAR010000015.1"/>
</dbReference>
<proteinExistence type="predicted"/>
<dbReference type="SUPFAM" id="SSF52172">
    <property type="entry name" value="CheY-like"/>
    <property type="match status" value="1"/>
</dbReference>
<evidence type="ECO:0000259" key="4">
    <source>
        <dbReference type="PROSITE" id="PS50930"/>
    </source>
</evidence>
<dbReference type="SMART" id="SM00850">
    <property type="entry name" value="LytTR"/>
    <property type="match status" value="1"/>
</dbReference>
<organism evidence="5 6">
    <name type="scientific">Rheinheimera muenzenbergensis</name>
    <dbReference type="NCBI Taxonomy" id="1193628"/>
    <lineage>
        <taxon>Bacteria</taxon>
        <taxon>Pseudomonadati</taxon>
        <taxon>Pseudomonadota</taxon>
        <taxon>Gammaproteobacteria</taxon>
        <taxon>Chromatiales</taxon>
        <taxon>Chromatiaceae</taxon>
        <taxon>Rheinheimera</taxon>
    </lineage>
</organism>
<feature type="modified residue" description="4-aspartylphosphate" evidence="2">
    <location>
        <position position="53"/>
    </location>
</feature>
<gene>
    <name evidence="5" type="ORF">MN202_15800</name>
</gene>
<evidence type="ECO:0000313" key="5">
    <source>
        <dbReference type="EMBL" id="MEH8018706.1"/>
    </source>
</evidence>
<accession>A0ABU8C9P8</accession>
<dbReference type="InterPro" id="IPR011006">
    <property type="entry name" value="CheY-like_superfamily"/>
</dbReference>
<dbReference type="PROSITE" id="PS50110">
    <property type="entry name" value="RESPONSE_REGULATORY"/>
    <property type="match status" value="1"/>
</dbReference>
<evidence type="ECO:0000256" key="1">
    <source>
        <dbReference type="ARBA" id="ARBA00023012"/>
    </source>
</evidence>
<feature type="domain" description="Response regulatory" evidence="3">
    <location>
        <begin position="2"/>
        <end position="116"/>
    </location>
</feature>
<reference evidence="5 6" key="1">
    <citation type="journal article" date="2023" name="Ecotoxicol. Environ. Saf.">
        <title>Mercury remediation potential of mercury-resistant strain Rheinheimera metallidurans sp. nov. isolated from a municipal waste dumping site.</title>
        <authorList>
            <person name="Yadav V."/>
            <person name="Manjhi A."/>
            <person name="Vadakedath N."/>
        </authorList>
    </citation>
    <scope>NUCLEOTIDE SEQUENCE [LARGE SCALE GENOMIC DNA]</scope>
    <source>
        <strain evidence="5 6">E-49</strain>
    </source>
</reference>
<keyword evidence="5" id="KW-0238">DNA-binding</keyword>
<keyword evidence="1" id="KW-0902">Two-component regulatory system</keyword>
<dbReference type="InterPro" id="IPR007492">
    <property type="entry name" value="LytTR_DNA-bd_dom"/>
</dbReference>
<sequence>MRILIVDDEPLARARLKRLLAQLPEHQCVAEAENASQALQQIKQLQPDLVLLDIAMPEQDGISLGTEILQLAVPPAVIFVTAHPQHALDAYQASPVGYLLKPVAAEALQTALQKAGTLTRAHLEKKTVVAKLTYLQAGVKRQLALDDIFYFTADDKYVRMVFKQGEALIEQSLVQLQQQFPQLLVRIHRRTLINKAYFARLLSQDGRHWVLLNGCDDKLEVSRREVASLRDSLM</sequence>
<feature type="domain" description="HTH LytTR-type" evidence="4">
    <location>
        <begin position="143"/>
        <end position="234"/>
    </location>
</feature>
<dbReference type="Gene3D" id="3.40.50.2300">
    <property type="match status" value="1"/>
</dbReference>
<keyword evidence="2" id="KW-0597">Phosphoprotein</keyword>
<protein>
    <submittedName>
        <fullName evidence="5">LytTR family DNA-binding domain-containing protein</fullName>
    </submittedName>
</protein>